<dbReference type="GO" id="GO:0016655">
    <property type="term" value="F:oxidoreductase activity, acting on NAD(P)H, quinone or similar compound as acceptor"/>
    <property type="evidence" value="ECO:0007669"/>
    <property type="project" value="InterPro"/>
</dbReference>
<dbReference type="GO" id="GO:0010181">
    <property type="term" value="F:FMN binding"/>
    <property type="evidence" value="ECO:0007669"/>
    <property type="project" value="UniProtKB-UniRule"/>
</dbReference>
<dbReference type="GO" id="GO:0016652">
    <property type="term" value="F:oxidoreductase activity, acting on NAD(P)H as acceptor"/>
    <property type="evidence" value="ECO:0007669"/>
    <property type="project" value="UniProtKB-UniRule"/>
</dbReference>
<name>A0A1M5SMV7_9BRAD</name>
<protein>
    <recommendedName>
        <fullName evidence="6">FMN dependent NADH:quinone oxidoreductase</fullName>
        <ecNumber evidence="6">1.6.5.-</ecNumber>
    </recommendedName>
    <alternativeName>
        <fullName evidence="6">Azo-dye reductase</fullName>
    </alternativeName>
    <alternativeName>
        <fullName evidence="6">FMN-dependent NADH-azo compound oxidoreductase</fullName>
    </alternativeName>
    <alternativeName>
        <fullName evidence="6">FMN-dependent NADH-azoreductase</fullName>
        <ecNumber evidence="6">1.7.1.17</ecNumber>
    </alternativeName>
</protein>
<accession>A0A1M5SMV7</accession>
<evidence type="ECO:0000256" key="1">
    <source>
        <dbReference type="ARBA" id="ARBA00022630"/>
    </source>
</evidence>
<dbReference type="OrthoDB" id="9787136at2"/>
<dbReference type="InterPro" id="IPR003680">
    <property type="entry name" value="Flavodoxin_fold"/>
</dbReference>
<proteinExistence type="inferred from homology"/>
<feature type="binding site" evidence="6">
    <location>
        <position position="9"/>
    </location>
    <ligand>
        <name>FMN</name>
        <dbReference type="ChEBI" id="CHEBI:58210"/>
    </ligand>
</feature>
<dbReference type="Gene3D" id="3.40.50.360">
    <property type="match status" value="1"/>
</dbReference>
<dbReference type="EMBL" id="LT670818">
    <property type="protein sequence ID" value="SHH39832.1"/>
    <property type="molecule type" value="Genomic_DNA"/>
</dbReference>
<dbReference type="InterPro" id="IPR029039">
    <property type="entry name" value="Flavoprotein-like_sf"/>
</dbReference>
<keyword evidence="4 6" id="KW-0520">NAD</keyword>
<dbReference type="RefSeq" id="WP_079570351.1">
    <property type="nucleotide sequence ID" value="NZ_LT670818.1"/>
</dbReference>
<keyword evidence="3 6" id="KW-0560">Oxidoreductase</keyword>
<evidence type="ECO:0000256" key="5">
    <source>
        <dbReference type="ARBA" id="ARBA00048542"/>
    </source>
</evidence>
<dbReference type="HAMAP" id="MF_01216">
    <property type="entry name" value="Azoreductase_type1"/>
    <property type="match status" value="1"/>
</dbReference>
<evidence type="ECO:0000256" key="4">
    <source>
        <dbReference type="ARBA" id="ARBA00023027"/>
    </source>
</evidence>
<dbReference type="GO" id="GO:0009055">
    <property type="term" value="F:electron transfer activity"/>
    <property type="evidence" value="ECO:0007669"/>
    <property type="project" value="UniProtKB-UniRule"/>
</dbReference>
<keyword evidence="2 6" id="KW-0288">FMN</keyword>
<comment type="function">
    <text evidence="6">Quinone reductase that provides resistance to thiol-specific stress caused by electrophilic quinones.</text>
</comment>
<evidence type="ECO:0000313" key="8">
    <source>
        <dbReference type="EMBL" id="SHH39832.1"/>
    </source>
</evidence>
<keyword evidence="1 6" id="KW-0285">Flavoprotein</keyword>
<evidence type="ECO:0000313" key="9">
    <source>
        <dbReference type="Proteomes" id="UP000190675"/>
    </source>
</evidence>
<feature type="binding site" evidence="6">
    <location>
        <begin position="15"/>
        <end position="17"/>
    </location>
    <ligand>
        <name>FMN</name>
        <dbReference type="ChEBI" id="CHEBI:58210"/>
    </ligand>
</feature>
<dbReference type="InterPro" id="IPR023048">
    <property type="entry name" value="NADH:quinone_OxRdtase_FMN_depd"/>
</dbReference>
<dbReference type="AlphaFoldDB" id="A0A1M5SMV7"/>
<dbReference type="PANTHER" id="PTHR43741">
    <property type="entry name" value="FMN-DEPENDENT NADH-AZOREDUCTASE 1"/>
    <property type="match status" value="1"/>
</dbReference>
<comment type="subunit">
    <text evidence="6">Homodimer.</text>
</comment>
<feature type="binding site" evidence="6">
    <location>
        <begin position="160"/>
        <end position="163"/>
    </location>
    <ligand>
        <name>FMN</name>
        <dbReference type="ChEBI" id="CHEBI:58210"/>
    </ligand>
</feature>
<dbReference type="Pfam" id="PF02525">
    <property type="entry name" value="Flavodoxin_2"/>
    <property type="match status" value="1"/>
</dbReference>
<feature type="domain" description="Flavodoxin-like fold" evidence="7">
    <location>
        <begin position="1"/>
        <end position="221"/>
    </location>
</feature>
<comment type="function">
    <text evidence="6">Also exhibits azoreductase activity. Catalyzes the reductive cleavage of the azo bond in aromatic azo compounds to the corresponding amines.</text>
</comment>
<evidence type="ECO:0000256" key="3">
    <source>
        <dbReference type="ARBA" id="ARBA00023002"/>
    </source>
</evidence>
<dbReference type="EC" id="1.7.1.17" evidence="6"/>
<gene>
    <name evidence="6" type="primary">azoR</name>
    <name evidence="8" type="ORF">SAMN05444169_7242</name>
</gene>
<dbReference type="PANTHER" id="PTHR43741:SF4">
    <property type="entry name" value="FMN-DEPENDENT NADH:QUINONE OXIDOREDUCTASE"/>
    <property type="match status" value="1"/>
</dbReference>
<comment type="cofactor">
    <cofactor evidence="6">
        <name>FMN</name>
        <dbReference type="ChEBI" id="CHEBI:58210"/>
    </cofactor>
    <text evidence="6">Binds 1 FMN per subunit.</text>
</comment>
<evidence type="ECO:0000256" key="2">
    <source>
        <dbReference type="ARBA" id="ARBA00022643"/>
    </source>
</evidence>
<feature type="binding site" evidence="6">
    <location>
        <begin position="116"/>
        <end position="119"/>
    </location>
    <ligand>
        <name>FMN</name>
        <dbReference type="ChEBI" id="CHEBI:58210"/>
    </ligand>
</feature>
<organism evidence="8 9">
    <name type="scientific">Bradyrhizobium erythrophlei</name>
    <dbReference type="NCBI Taxonomy" id="1437360"/>
    <lineage>
        <taxon>Bacteria</taxon>
        <taxon>Pseudomonadati</taxon>
        <taxon>Pseudomonadota</taxon>
        <taxon>Alphaproteobacteria</taxon>
        <taxon>Hyphomicrobiales</taxon>
        <taxon>Nitrobacteraceae</taxon>
        <taxon>Bradyrhizobium</taxon>
    </lineage>
</organism>
<sequence>MKLLHIDSSISGGQSVSRQLTASIVARLNQTTPGLEITYRDLAIAPVPHQSPTILFAKMKALYEAGALAGHIVEMVAAAVQGGAKVDASTQAAFAETNVVLDEFLAADIIVLGAPMYNFGIPSQLKAWIDCLASPGKTFKYTATGVEGLAGDKKLIVASSRGGFYTASSPMAFMDHQETFLTSFFGFIGISDVAFVRAEGVGLGPEQRKLALETALADVAALKAA</sequence>
<dbReference type="SUPFAM" id="SSF52218">
    <property type="entry name" value="Flavoproteins"/>
    <property type="match status" value="1"/>
</dbReference>
<evidence type="ECO:0000256" key="6">
    <source>
        <dbReference type="HAMAP-Rule" id="MF_01216"/>
    </source>
</evidence>
<dbReference type="Proteomes" id="UP000190675">
    <property type="component" value="Chromosome I"/>
</dbReference>
<evidence type="ECO:0000259" key="7">
    <source>
        <dbReference type="Pfam" id="PF02525"/>
    </source>
</evidence>
<comment type="catalytic activity">
    <reaction evidence="5">
        <text>N,N-dimethyl-1,4-phenylenediamine + anthranilate + 2 NAD(+) = 2-(4-dimethylaminophenyl)diazenylbenzoate + 2 NADH + 2 H(+)</text>
        <dbReference type="Rhea" id="RHEA:55872"/>
        <dbReference type="ChEBI" id="CHEBI:15378"/>
        <dbReference type="ChEBI" id="CHEBI:15783"/>
        <dbReference type="ChEBI" id="CHEBI:16567"/>
        <dbReference type="ChEBI" id="CHEBI:57540"/>
        <dbReference type="ChEBI" id="CHEBI:57945"/>
        <dbReference type="ChEBI" id="CHEBI:71579"/>
        <dbReference type="EC" id="1.7.1.17"/>
    </reaction>
    <physiologicalReaction direction="right-to-left" evidence="5">
        <dbReference type="Rhea" id="RHEA:55874"/>
    </physiologicalReaction>
</comment>
<dbReference type="InterPro" id="IPR050104">
    <property type="entry name" value="FMN-dep_NADH:Q_OxRdtase_AzoR1"/>
</dbReference>
<comment type="catalytic activity">
    <reaction evidence="6">
        <text>2 a quinone + NADH + H(+) = 2 a 1,4-benzosemiquinone + NAD(+)</text>
        <dbReference type="Rhea" id="RHEA:65952"/>
        <dbReference type="ChEBI" id="CHEBI:15378"/>
        <dbReference type="ChEBI" id="CHEBI:57540"/>
        <dbReference type="ChEBI" id="CHEBI:57945"/>
        <dbReference type="ChEBI" id="CHEBI:132124"/>
        <dbReference type="ChEBI" id="CHEBI:134225"/>
    </reaction>
</comment>
<reference evidence="8 9" key="1">
    <citation type="submission" date="2016-11" db="EMBL/GenBank/DDBJ databases">
        <authorList>
            <person name="Jaros S."/>
            <person name="Januszkiewicz K."/>
            <person name="Wedrychowicz H."/>
        </authorList>
    </citation>
    <scope>NUCLEOTIDE SEQUENCE [LARGE SCALE GENOMIC DNA]</scope>
    <source>
        <strain evidence="8 9">GAS242</strain>
    </source>
</reference>
<comment type="similarity">
    <text evidence="6">Belongs to the azoreductase type 1 family.</text>
</comment>
<dbReference type="EC" id="1.6.5.-" evidence="6"/>